<dbReference type="PANTHER" id="PTHR43712">
    <property type="entry name" value="PUTATIVE (AFU_ORTHOLOGUE AFUA_4G14580)-RELATED"/>
    <property type="match status" value="1"/>
</dbReference>
<feature type="domain" description="O-methyltransferase C-terminal" evidence="4">
    <location>
        <begin position="254"/>
        <end position="410"/>
    </location>
</feature>
<dbReference type="InterPro" id="IPR036388">
    <property type="entry name" value="WH-like_DNA-bd_sf"/>
</dbReference>
<dbReference type="GO" id="GO:0044550">
    <property type="term" value="P:secondary metabolite biosynthetic process"/>
    <property type="evidence" value="ECO:0007669"/>
    <property type="project" value="UniProtKB-ARBA"/>
</dbReference>
<dbReference type="PANTHER" id="PTHR43712:SF8">
    <property type="entry name" value="O-METHYLTRANSFERASE AF390-400"/>
    <property type="match status" value="1"/>
</dbReference>
<dbReference type="InterPro" id="IPR001077">
    <property type="entry name" value="COMT_C"/>
</dbReference>
<dbReference type="Gene3D" id="1.10.10.10">
    <property type="entry name" value="Winged helix-like DNA-binding domain superfamily/Winged helix DNA-binding domain"/>
    <property type="match status" value="1"/>
</dbReference>
<gene>
    <name evidence="5" type="ORF">PGRI_054170</name>
</gene>
<dbReference type="InterPro" id="IPR029063">
    <property type="entry name" value="SAM-dependent_MTases_sf"/>
</dbReference>
<dbReference type="GO" id="GO:0003677">
    <property type="term" value="F:DNA binding"/>
    <property type="evidence" value="ECO:0007669"/>
    <property type="project" value="UniProtKB-KW"/>
</dbReference>
<dbReference type="Proteomes" id="UP000070168">
    <property type="component" value="Unassembled WGS sequence"/>
</dbReference>
<comment type="caution">
    <text evidence="5">The sequence shown here is derived from an EMBL/GenBank/DDBJ whole genome shotgun (WGS) entry which is preliminary data.</text>
</comment>
<evidence type="ECO:0000256" key="2">
    <source>
        <dbReference type="ARBA" id="ARBA00022679"/>
    </source>
</evidence>
<dbReference type="OrthoDB" id="1535081at2759"/>
<dbReference type="RefSeq" id="XP_040645097.1">
    <property type="nucleotide sequence ID" value="XM_040793130.1"/>
</dbReference>
<organism evidence="5 6">
    <name type="scientific">Penicillium patulum</name>
    <name type="common">Penicillium griseofulvum</name>
    <dbReference type="NCBI Taxonomy" id="5078"/>
    <lineage>
        <taxon>Eukaryota</taxon>
        <taxon>Fungi</taxon>
        <taxon>Dikarya</taxon>
        <taxon>Ascomycota</taxon>
        <taxon>Pezizomycotina</taxon>
        <taxon>Eurotiomycetes</taxon>
        <taxon>Eurotiomycetidae</taxon>
        <taxon>Eurotiales</taxon>
        <taxon>Aspergillaceae</taxon>
        <taxon>Penicillium</taxon>
    </lineage>
</organism>
<dbReference type="OMA" id="TGHMEAW"/>
<keyword evidence="2" id="KW-0808">Transferase</keyword>
<evidence type="ECO:0000313" key="5">
    <source>
        <dbReference type="EMBL" id="KXG46561.1"/>
    </source>
</evidence>
<sequence>MSYLTQIVSALAAAKPKWLSGNEVEHIQGQAADRPPSETNRLIDTLDAVQPEVFGGNEVERLKVRAAARRLLARVETPYERAWGFCFEQPVVFAALQTCIDLGLWKSWTAVGGEKSIDELVTFTTPTIDTNLLRRLFRLLAAFNVVEETAEDRFKPTPFSNAIGDESTKVRASLQAATNQYIAAGHNLPAYLAKISYKEPTEVDTNNHSDSDPDGLNFFGRLQKSPACFEAFTGHMEAWTAWKTPWTKVYDTTKLLEGAKLDNGSPFVVDVGGNTGIDISHVLAKHPELPSGSLILQDLPEVIANAQVDEKITAMAHDFFLPQPVKGSRAYFMHAVLHDWPDDKAKQLLVNTKDAMVKGYSKLFIYDIVLPVTGASISQATMDVEMMSLLSAAERTQSVWTKLLTDAGFQIVNFWPDPQQYEMVIEAEIA</sequence>
<keyword evidence="1" id="KW-0489">Methyltransferase</keyword>
<evidence type="ECO:0000259" key="4">
    <source>
        <dbReference type="Pfam" id="PF00891"/>
    </source>
</evidence>
<evidence type="ECO:0000256" key="3">
    <source>
        <dbReference type="ARBA" id="ARBA00022691"/>
    </source>
</evidence>
<reference evidence="5 6" key="1">
    <citation type="journal article" date="2016" name="BMC Genomics">
        <title>Genome sequencing and secondary metabolism of the postharvest pathogen Penicillium griseofulvum.</title>
        <authorList>
            <person name="Banani H."/>
            <person name="Marcet-Houben M."/>
            <person name="Ballester A.R."/>
            <person name="Abbruscato P."/>
            <person name="Gonzalez-Candelas L."/>
            <person name="Gabaldon T."/>
            <person name="Spadaro D."/>
        </authorList>
    </citation>
    <scope>NUCLEOTIDE SEQUENCE [LARGE SCALE GENOMIC DNA]</scope>
    <source>
        <strain evidence="5 6">PG3</strain>
    </source>
</reference>
<keyword evidence="3" id="KW-0949">S-adenosyl-L-methionine</keyword>
<dbReference type="EMBL" id="LHQR01000069">
    <property type="protein sequence ID" value="KXG46561.1"/>
    <property type="molecule type" value="Genomic_DNA"/>
</dbReference>
<dbReference type="SUPFAM" id="SSF46785">
    <property type="entry name" value="Winged helix' DNA-binding domain"/>
    <property type="match status" value="1"/>
</dbReference>
<dbReference type="GO" id="GO:0032259">
    <property type="term" value="P:methylation"/>
    <property type="evidence" value="ECO:0007669"/>
    <property type="project" value="UniProtKB-KW"/>
</dbReference>
<dbReference type="InterPro" id="IPR016461">
    <property type="entry name" value="COMT-like"/>
</dbReference>
<evidence type="ECO:0000256" key="1">
    <source>
        <dbReference type="ARBA" id="ARBA00022603"/>
    </source>
</evidence>
<accession>A0A135LC63</accession>
<dbReference type="PROSITE" id="PS51683">
    <property type="entry name" value="SAM_OMT_II"/>
    <property type="match status" value="1"/>
</dbReference>
<dbReference type="GO" id="GO:0008171">
    <property type="term" value="F:O-methyltransferase activity"/>
    <property type="evidence" value="ECO:0007669"/>
    <property type="project" value="InterPro"/>
</dbReference>
<dbReference type="GeneID" id="63708430"/>
<dbReference type="InterPro" id="IPR036390">
    <property type="entry name" value="WH_DNA-bd_sf"/>
</dbReference>
<keyword evidence="6" id="KW-1185">Reference proteome</keyword>
<dbReference type="SUPFAM" id="SSF53335">
    <property type="entry name" value="S-adenosyl-L-methionine-dependent methyltransferases"/>
    <property type="match status" value="1"/>
</dbReference>
<proteinExistence type="predicted"/>
<dbReference type="Gene3D" id="3.40.50.150">
    <property type="entry name" value="Vaccinia Virus protein VP39"/>
    <property type="match status" value="1"/>
</dbReference>
<dbReference type="AlphaFoldDB" id="A0A135LC63"/>
<dbReference type="Pfam" id="PF00891">
    <property type="entry name" value="Methyltransf_2"/>
    <property type="match status" value="1"/>
</dbReference>
<protein>
    <submittedName>
        <fullName evidence="5">Winged helix-turn-helix transcription repressor DNA-binding</fullName>
    </submittedName>
</protein>
<keyword evidence="5" id="KW-0238">DNA-binding</keyword>
<evidence type="ECO:0000313" key="6">
    <source>
        <dbReference type="Proteomes" id="UP000070168"/>
    </source>
</evidence>
<name>A0A135LC63_PENPA</name>